<proteinExistence type="predicted"/>
<feature type="region of interest" description="Disordered" evidence="1">
    <location>
        <begin position="1"/>
        <end position="20"/>
    </location>
</feature>
<name>A0A7T5VC50_9BACT</name>
<keyword evidence="3" id="KW-1185">Reference proteome</keyword>
<reference evidence="2 3" key="1">
    <citation type="submission" date="2020-05" db="EMBL/GenBank/DDBJ databases">
        <title>Complete genome of Desulfobulbus oligotrophicus.</title>
        <authorList>
            <person name="Podar M."/>
        </authorList>
    </citation>
    <scope>NUCLEOTIDE SEQUENCE [LARGE SCALE GENOMIC DNA]</scope>
    <source>
        <strain evidence="2 3">Prop6</strain>
    </source>
</reference>
<dbReference type="EMBL" id="CP054140">
    <property type="protein sequence ID" value="QQG65174.1"/>
    <property type="molecule type" value="Genomic_DNA"/>
</dbReference>
<dbReference type="RefSeq" id="WP_199263993.1">
    <property type="nucleotide sequence ID" value="NZ_CP054140.1"/>
</dbReference>
<accession>A0A7T5VC50</accession>
<sequence length="76" mass="8217">MTLSPEGVGRDAATGSGKVDKSSLIVAHWQTDSMDLSDAHPDYIGKPAKNTVCVRAVVLLFSWEAEQNKGRTIPMM</sequence>
<dbReference type="Proteomes" id="UP000596092">
    <property type="component" value="Chromosome"/>
</dbReference>
<evidence type="ECO:0000313" key="3">
    <source>
        <dbReference type="Proteomes" id="UP000596092"/>
    </source>
</evidence>
<evidence type="ECO:0000313" key="2">
    <source>
        <dbReference type="EMBL" id="QQG65174.1"/>
    </source>
</evidence>
<protein>
    <submittedName>
        <fullName evidence="2">Uncharacterized protein</fullName>
    </submittedName>
</protein>
<evidence type="ECO:0000256" key="1">
    <source>
        <dbReference type="SAM" id="MobiDB-lite"/>
    </source>
</evidence>
<organism evidence="2 3">
    <name type="scientific">Desulfobulbus oligotrophicus</name>
    <dbReference type="NCBI Taxonomy" id="1909699"/>
    <lineage>
        <taxon>Bacteria</taxon>
        <taxon>Pseudomonadati</taxon>
        <taxon>Thermodesulfobacteriota</taxon>
        <taxon>Desulfobulbia</taxon>
        <taxon>Desulfobulbales</taxon>
        <taxon>Desulfobulbaceae</taxon>
        <taxon>Desulfobulbus</taxon>
    </lineage>
</organism>
<dbReference type="AlphaFoldDB" id="A0A7T5VC50"/>
<gene>
    <name evidence="2" type="ORF">HP555_04465</name>
</gene>
<dbReference type="KEGG" id="dog:HP555_04465"/>